<evidence type="ECO:0000313" key="1">
    <source>
        <dbReference type="EMBL" id="MCZ3667744.1"/>
    </source>
</evidence>
<evidence type="ECO:0000313" key="2">
    <source>
        <dbReference type="Proteomes" id="UP001212401"/>
    </source>
</evidence>
<proteinExistence type="predicted"/>
<dbReference type="RefSeq" id="WP_269295978.1">
    <property type="nucleotide sequence ID" value="NZ_JAKHPH010000011.1"/>
</dbReference>
<protein>
    <submittedName>
        <fullName evidence="1">Septum site-determining protein MinC</fullName>
    </submittedName>
</protein>
<dbReference type="EMBL" id="JAKHPH010000011">
    <property type="protein sequence ID" value="MCZ3667744.1"/>
    <property type="molecule type" value="Genomic_DNA"/>
</dbReference>
<dbReference type="Proteomes" id="UP001212401">
    <property type="component" value="Unassembled WGS sequence"/>
</dbReference>
<organism evidence="1 2">
    <name type="scientific">Limosilactobacillus vaginalis</name>
    <dbReference type="NCBI Taxonomy" id="1633"/>
    <lineage>
        <taxon>Bacteria</taxon>
        <taxon>Bacillati</taxon>
        <taxon>Bacillota</taxon>
        <taxon>Bacilli</taxon>
        <taxon>Lactobacillales</taxon>
        <taxon>Lactobacillaceae</taxon>
        <taxon>Limosilactobacillus</taxon>
    </lineage>
</organism>
<gene>
    <name evidence="1" type="ORF">L2724_05525</name>
</gene>
<reference evidence="1" key="1">
    <citation type="submission" date="2022-01" db="EMBL/GenBank/DDBJ databases">
        <title>VMRC isolate genome collection.</title>
        <authorList>
            <person name="France M."/>
            <person name="Rutt L."/>
            <person name="Humphrys M."/>
            <person name="Ravel J."/>
        </authorList>
    </citation>
    <scope>NUCLEOTIDE SEQUENCE</scope>
    <source>
        <strain evidence="1">C0048A1</strain>
    </source>
</reference>
<sequence length="77" mass="9079">MERKDFLETNNFYNLTNDDKLLYLYLDAYKDKDNLVYCSELIAHMLGVTGKELNELEAGFINYDEYLVPVEIVEECN</sequence>
<dbReference type="AlphaFoldDB" id="A0AAW5WTV1"/>
<name>A0AAW5WTV1_9LACO</name>
<comment type="caution">
    <text evidence="1">The sequence shown here is derived from an EMBL/GenBank/DDBJ whole genome shotgun (WGS) entry which is preliminary data.</text>
</comment>
<accession>A0AAW5WTV1</accession>